<name>A0A0J1CJ14_9BURK</name>
<dbReference type="PANTHER" id="PTHR44591:SF23">
    <property type="entry name" value="CHEY SUBFAMILY"/>
    <property type="match status" value="1"/>
</dbReference>
<evidence type="ECO:0000256" key="2">
    <source>
        <dbReference type="PROSITE-ProRule" id="PRU00169"/>
    </source>
</evidence>
<feature type="modified residue" description="4-aspartylphosphate" evidence="2">
    <location>
        <position position="78"/>
    </location>
</feature>
<dbReference type="Pfam" id="PF00072">
    <property type="entry name" value="Response_reg"/>
    <property type="match status" value="1"/>
</dbReference>
<dbReference type="Proteomes" id="UP000035963">
    <property type="component" value="Unassembled WGS sequence"/>
</dbReference>
<dbReference type="InterPro" id="IPR050595">
    <property type="entry name" value="Bact_response_regulator"/>
</dbReference>
<comment type="caution">
    <text evidence="4">The sequence shown here is derived from an EMBL/GenBank/DDBJ whole genome shotgun (WGS) entry which is preliminary data.</text>
</comment>
<organism evidence="4 5">
    <name type="scientific">Caballeronia mineralivorans PML1(12)</name>
    <dbReference type="NCBI Taxonomy" id="908627"/>
    <lineage>
        <taxon>Bacteria</taxon>
        <taxon>Pseudomonadati</taxon>
        <taxon>Pseudomonadota</taxon>
        <taxon>Betaproteobacteria</taxon>
        <taxon>Burkholderiales</taxon>
        <taxon>Burkholderiaceae</taxon>
        <taxon>Caballeronia</taxon>
    </lineage>
</organism>
<dbReference type="SMART" id="SM00448">
    <property type="entry name" value="REC"/>
    <property type="match status" value="1"/>
</dbReference>
<evidence type="ECO:0000313" key="5">
    <source>
        <dbReference type="Proteomes" id="UP000035963"/>
    </source>
</evidence>
<dbReference type="GO" id="GO:0000160">
    <property type="term" value="P:phosphorelay signal transduction system"/>
    <property type="evidence" value="ECO:0007669"/>
    <property type="project" value="InterPro"/>
</dbReference>
<dbReference type="OrthoDB" id="9105265at2"/>
<evidence type="ECO:0000256" key="1">
    <source>
        <dbReference type="ARBA" id="ARBA00022553"/>
    </source>
</evidence>
<dbReference type="PATRIC" id="fig|908627.4.peg.8923"/>
<gene>
    <name evidence="4" type="ORF">EOS_39840</name>
</gene>
<keyword evidence="5" id="KW-1185">Reference proteome</keyword>
<keyword evidence="1 2" id="KW-0597">Phosphoprotein</keyword>
<accession>A0A0J1CJ14</accession>
<protein>
    <submittedName>
        <fullName evidence="4">Chemotaxis protein CheY</fullName>
    </submittedName>
</protein>
<dbReference type="PROSITE" id="PS50110">
    <property type="entry name" value="RESPONSE_REGULATORY"/>
    <property type="match status" value="1"/>
</dbReference>
<proteinExistence type="predicted"/>
<dbReference type="PANTHER" id="PTHR44591">
    <property type="entry name" value="STRESS RESPONSE REGULATOR PROTEIN 1"/>
    <property type="match status" value="1"/>
</dbReference>
<dbReference type="RefSeq" id="WP_047897743.1">
    <property type="nucleotide sequence ID" value="NZ_AEJF01000245.1"/>
</dbReference>
<dbReference type="Gene3D" id="3.40.50.2300">
    <property type="match status" value="1"/>
</dbReference>
<dbReference type="InterPro" id="IPR001789">
    <property type="entry name" value="Sig_transdc_resp-reg_receiver"/>
</dbReference>
<sequence length="148" mass="16383">MIRRVYVDSTDDFIMWRAIDAIRPISIPRVLVVDDYPVGADALQLLLEQNGFEARTVNDASLACAVAEEWLPFAVVVDIVMPGVTGLELARRLRASALTRDMLLVAFTARTSKDDRTRALEAGFDVHCAKPLTPNRLLTVLESVIGRC</sequence>
<dbReference type="EMBL" id="AEJF01000245">
    <property type="protein sequence ID" value="KLU20672.1"/>
    <property type="molecule type" value="Genomic_DNA"/>
</dbReference>
<dbReference type="InterPro" id="IPR011006">
    <property type="entry name" value="CheY-like_superfamily"/>
</dbReference>
<dbReference type="SUPFAM" id="SSF52172">
    <property type="entry name" value="CheY-like"/>
    <property type="match status" value="1"/>
</dbReference>
<evidence type="ECO:0000313" key="4">
    <source>
        <dbReference type="EMBL" id="KLU20672.1"/>
    </source>
</evidence>
<evidence type="ECO:0000259" key="3">
    <source>
        <dbReference type="PROSITE" id="PS50110"/>
    </source>
</evidence>
<feature type="domain" description="Response regulatory" evidence="3">
    <location>
        <begin position="29"/>
        <end position="145"/>
    </location>
</feature>
<reference evidence="4 5" key="1">
    <citation type="journal article" date="2015" name="Genome Announc.">
        <title>Draft Genome Sequence of Burkholderia sp. Strain PML1(12), an Ectomycorrhizosphere-Inhabiting Bacterium with Effective Mineral-Weathering Ability.</title>
        <authorList>
            <person name="Uroz S."/>
            <person name="Oger P."/>
        </authorList>
    </citation>
    <scope>NUCLEOTIDE SEQUENCE [LARGE SCALE GENOMIC DNA]</scope>
    <source>
        <strain evidence="5">PML1(12)</strain>
    </source>
</reference>
<dbReference type="AlphaFoldDB" id="A0A0J1CJ14"/>